<dbReference type="AlphaFoldDB" id="A0A382PEL6"/>
<gene>
    <name evidence="1" type="ORF">METZ01_LOCUS323226</name>
</gene>
<dbReference type="Gene3D" id="3.40.50.2000">
    <property type="entry name" value="Glycogen Phosphorylase B"/>
    <property type="match status" value="1"/>
</dbReference>
<sequence length="77" mass="8587">MVKNIMDSNSFQKILVIIVTRIGDTLSTTPAIESISGSYKDTEITVLAHPKRYTVLQHLPFVHDVGFISKNTAIWKG</sequence>
<dbReference type="SUPFAM" id="SSF53756">
    <property type="entry name" value="UDP-Glycosyltransferase/glycogen phosphorylase"/>
    <property type="match status" value="1"/>
</dbReference>
<reference evidence="1" key="1">
    <citation type="submission" date="2018-05" db="EMBL/GenBank/DDBJ databases">
        <authorList>
            <person name="Lanie J.A."/>
            <person name="Ng W.-L."/>
            <person name="Kazmierczak K.M."/>
            <person name="Andrzejewski T.M."/>
            <person name="Davidsen T.M."/>
            <person name="Wayne K.J."/>
            <person name="Tettelin H."/>
            <person name="Glass J.I."/>
            <person name="Rusch D."/>
            <person name="Podicherti R."/>
            <person name="Tsui H.-C.T."/>
            <person name="Winkler M.E."/>
        </authorList>
    </citation>
    <scope>NUCLEOTIDE SEQUENCE</scope>
</reference>
<proteinExistence type="predicted"/>
<dbReference type="EMBL" id="UINC01106017">
    <property type="protein sequence ID" value="SVC70372.1"/>
    <property type="molecule type" value="Genomic_DNA"/>
</dbReference>
<evidence type="ECO:0000313" key="1">
    <source>
        <dbReference type="EMBL" id="SVC70372.1"/>
    </source>
</evidence>
<accession>A0A382PEL6</accession>
<name>A0A382PEL6_9ZZZZ</name>
<organism evidence="1">
    <name type="scientific">marine metagenome</name>
    <dbReference type="NCBI Taxonomy" id="408172"/>
    <lineage>
        <taxon>unclassified sequences</taxon>
        <taxon>metagenomes</taxon>
        <taxon>ecological metagenomes</taxon>
    </lineage>
</organism>
<feature type="non-terminal residue" evidence="1">
    <location>
        <position position="77"/>
    </location>
</feature>
<protein>
    <submittedName>
        <fullName evidence="1">Uncharacterized protein</fullName>
    </submittedName>
</protein>